<feature type="domain" description="Oxidoreductase-like" evidence="2">
    <location>
        <begin position="59"/>
        <end position="97"/>
    </location>
</feature>
<feature type="compositionally biased region" description="Basic and acidic residues" evidence="1">
    <location>
        <begin position="37"/>
        <end position="55"/>
    </location>
</feature>
<evidence type="ECO:0000259" key="2">
    <source>
        <dbReference type="Pfam" id="PF09791"/>
    </source>
</evidence>
<gene>
    <name evidence="3" type="ORF">AMTR_s00001p00221310</name>
</gene>
<dbReference type="Gramene" id="ERM96353">
    <property type="protein sequence ID" value="ERM96353"/>
    <property type="gene ID" value="AMTR_s00001p00221310"/>
</dbReference>
<dbReference type="STRING" id="13333.W1NLF2"/>
<dbReference type="AlphaFoldDB" id="W1NLF2"/>
<dbReference type="Pfam" id="PF09791">
    <property type="entry name" value="Oxidored-like"/>
    <property type="match status" value="1"/>
</dbReference>
<dbReference type="EMBL" id="KI397142">
    <property type="protein sequence ID" value="ERM96353.1"/>
    <property type="molecule type" value="Genomic_DNA"/>
</dbReference>
<feature type="compositionally biased region" description="Pro residues" evidence="1">
    <location>
        <begin position="59"/>
        <end position="69"/>
    </location>
</feature>
<dbReference type="Proteomes" id="UP000017836">
    <property type="component" value="Unassembled WGS sequence"/>
</dbReference>
<evidence type="ECO:0000313" key="3">
    <source>
        <dbReference type="EMBL" id="ERM96353.1"/>
    </source>
</evidence>
<evidence type="ECO:0000256" key="1">
    <source>
        <dbReference type="SAM" id="MobiDB-lite"/>
    </source>
</evidence>
<dbReference type="eggNOG" id="KOG4690">
    <property type="taxonomic scope" value="Eukaryota"/>
</dbReference>
<protein>
    <recommendedName>
        <fullName evidence="2">Oxidoreductase-like domain-containing protein</fullName>
    </recommendedName>
</protein>
<feature type="region of interest" description="Disordered" evidence="1">
    <location>
        <begin position="33"/>
        <end position="70"/>
    </location>
</feature>
<proteinExistence type="predicted"/>
<dbReference type="HOGENOM" id="CLU_2309802_0_0_1"/>
<reference evidence="4" key="1">
    <citation type="journal article" date="2013" name="Science">
        <title>The Amborella genome and the evolution of flowering plants.</title>
        <authorList>
            <consortium name="Amborella Genome Project"/>
        </authorList>
    </citation>
    <scope>NUCLEOTIDE SEQUENCE [LARGE SCALE GENOMIC DNA]</scope>
</reference>
<evidence type="ECO:0000313" key="4">
    <source>
        <dbReference type="Proteomes" id="UP000017836"/>
    </source>
</evidence>
<name>W1NLF2_AMBTC</name>
<accession>W1NLF2</accession>
<dbReference type="PANTHER" id="PTHR21193:SF3">
    <property type="entry name" value="OXIDOREDUCTASE-LIKE DOMAIN-CONTAINING PROTEIN 1"/>
    <property type="match status" value="1"/>
</dbReference>
<keyword evidence="4" id="KW-1185">Reference proteome</keyword>
<dbReference type="InterPro" id="IPR039251">
    <property type="entry name" value="OXLD1"/>
</dbReference>
<dbReference type="PANTHER" id="PTHR21193">
    <property type="entry name" value="OXIDOREDUCTASE-LIKE DOMAIN-CONTAINING PROTEIN 1"/>
    <property type="match status" value="1"/>
</dbReference>
<organism evidence="3 4">
    <name type="scientific">Amborella trichopoda</name>
    <dbReference type="NCBI Taxonomy" id="13333"/>
    <lineage>
        <taxon>Eukaryota</taxon>
        <taxon>Viridiplantae</taxon>
        <taxon>Streptophyta</taxon>
        <taxon>Embryophyta</taxon>
        <taxon>Tracheophyta</taxon>
        <taxon>Spermatophyta</taxon>
        <taxon>Magnoliopsida</taxon>
        <taxon>Amborellales</taxon>
        <taxon>Amborellaceae</taxon>
        <taxon>Amborella</taxon>
    </lineage>
</organism>
<sequence>MLKINIIKPGSRCLGGNGGNKEPSFFNFRRFLAMEKGQQEEPNNQKEEESKKEEEVMVVPPPPPPPEKPLPGDCCGSGCERCIWDIYYEDLEAYNERYPS</sequence>
<dbReference type="InterPro" id="IPR019180">
    <property type="entry name" value="Oxidoreductase-like_N"/>
</dbReference>